<dbReference type="Pfam" id="PF00806">
    <property type="entry name" value="PUF"/>
    <property type="match status" value="8"/>
</dbReference>
<keyword evidence="3" id="KW-0694">RNA-binding</keyword>
<dbReference type="InterPro" id="IPR033133">
    <property type="entry name" value="PUM-HD"/>
</dbReference>
<accession>A0ABQ9N644</accession>
<dbReference type="CDD" id="cd07920">
    <property type="entry name" value="Pumilio"/>
    <property type="match status" value="1"/>
</dbReference>
<comment type="caution">
    <text evidence="6">The sequence shown here is derived from an EMBL/GenBank/DDBJ whole genome shotgun (WGS) entry which is preliminary data.</text>
</comment>
<dbReference type="InterPro" id="IPR033712">
    <property type="entry name" value="Pumilio_RNA-bd"/>
</dbReference>
<dbReference type="InterPro" id="IPR001313">
    <property type="entry name" value="Pumilio_RNA-bd_rpt"/>
</dbReference>
<reference evidence="6" key="1">
    <citation type="journal article" date="2023" name="Plant Biotechnol. J.">
        <title>Chromosome-level wild Hevea brasiliensis genome provides new tools for genomic-assisted breeding and valuable loci to elevate rubber yield.</title>
        <authorList>
            <person name="Cheng H."/>
            <person name="Song X."/>
            <person name="Hu Y."/>
            <person name="Wu T."/>
            <person name="Yang Q."/>
            <person name="An Z."/>
            <person name="Feng S."/>
            <person name="Deng Z."/>
            <person name="Wu W."/>
            <person name="Zeng X."/>
            <person name="Tu M."/>
            <person name="Wang X."/>
            <person name="Huang H."/>
        </authorList>
    </citation>
    <scope>NUCLEOTIDE SEQUENCE</scope>
    <source>
        <strain evidence="6">MT/VB/25A 57/8</strain>
    </source>
</reference>
<gene>
    <name evidence="6" type="ORF">P3X46_002336</name>
</gene>
<dbReference type="InterPro" id="IPR011989">
    <property type="entry name" value="ARM-like"/>
</dbReference>
<keyword evidence="2" id="KW-0810">Translation regulation</keyword>
<dbReference type="PANTHER" id="PTHR12537">
    <property type="entry name" value="RNA BINDING PROTEIN PUMILIO-RELATED"/>
    <property type="match status" value="1"/>
</dbReference>
<dbReference type="Gene3D" id="1.25.10.10">
    <property type="entry name" value="Leucine-rich Repeat Variant"/>
    <property type="match status" value="1"/>
</dbReference>
<feature type="repeat" description="Pumilio" evidence="4">
    <location>
        <begin position="436"/>
        <end position="465"/>
    </location>
</feature>
<dbReference type="Proteomes" id="UP001174677">
    <property type="component" value="Chromosome 2"/>
</dbReference>
<dbReference type="SUPFAM" id="SSF48371">
    <property type="entry name" value="ARM repeat"/>
    <property type="match status" value="1"/>
</dbReference>
<sequence>MEHQGNRFPSRTIPFQASVSHSRNAFFRHLNERTQTSPQNPFQDNIESLFSRLTLSRHNGQPSYPASYGDIFAGSVLDRPFVGGQPFSVLDMGQNLRRNGVNAMGFQDCVSYPDTPGSNVDFSDGFISDVNGSSADSRGFSNGSLNGLLSKTQNSFRSSLYNRRPHWLQETSNYLPLEYLRGSIVRLAKDQNGCRLLQSTLDSVTQEGIEMVFLEVIDCVGELMLDPFGNYVVQKLADVCSEEQRTRILLTVTKSEFQLVRICLNMHGTRAVQKLLERITSKQQVSVVMSALGPGAVALAKDMNGHHVIKHCLEHFSDEDNKYLLNVVAENCFEIATDKSGCCVLQQCVEFSKGEARERLVAEITANALHLAEDGYGNYVVQHLLGLRVPQITANLLRQLEGSYTALACNKYGSNVVEKCLFESREEQSTQIIWELLRSSNASMLLVDSFGNYVIQSALSVSKVR</sequence>
<dbReference type="PANTHER" id="PTHR12537:SF63">
    <property type="entry name" value="PUMILIO HOMOLOG 15"/>
    <property type="match status" value="1"/>
</dbReference>
<evidence type="ECO:0000256" key="4">
    <source>
        <dbReference type="PROSITE-ProRule" id="PRU00317"/>
    </source>
</evidence>
<feature type="domain" description="PUM-HD" evidence="5">
    <location>
        <begin position="155"/>
        <end position="465"/>
    </location>
</feature>
<name>A0ABQ9N644_HEVBR</name>
<evidence type="ECO:0000256" key="1">
    <source>
        <dbReference type="ARBA" id="ARBA00022737"/>
    </source>
</evidence>
<feature type="repeat" description="Pumilio" evidence="4">
    <location>
        <begin position="326"/>
        <end position="362"/>
    </location>
</feature>
<feature type="repeat" description="Pumilio" evidence="4">
    <location>
        <begin position="254"/>
        <end position="290"/>
    </location>
</feature>
<keyword evidence="7" id="KW-1185">Reference proteome</keyword>
<feature type="repeat" description="Pumilio" evidence="4">
    <location>
        <begin position="363"/>
        <end position="398"/>
    </location>
</feature>
<evidence type="ECO:0000256" key="3">
    <source>
        <dbReference type="ARBA" id="ARBA00022884"/>
    </source>
</evidence>
<protein>
    <recommendedName>
        <fullName evidence="5">PUM-HD domain-containing protein</fullName>
    </recommendedName>
</protein>
<evidence type="ECO:0000313" key="7">
    <source>
        <dbReference type="Proteomes" id="UP001174677"/>
    </source>
</evidence>
<dbReference type="PROSITE" id="PS50302">
    <property type="entry name" value="PUM"/>
    <property type="match status" value="7"/>
</dbReference>
<organism evidence="6 7">
    <name type="scientific">Hevea brasiliensis</name>
    <name type="common">Para rubber tree</name>
    <name type="synonym">Siphonia brasiliensis</name>
    <dbReference type="NCBI Taxonomy" id="3981"/>
    <lineage>
        <taxon>Eukaryota</taxon>
        <taxon>Viridiplantae</taxon>
        <taxon>Streptophyta</taxon>
        <taxon>Embryophyta</taxon>
        <taxon>Tracheophyta</taxon>
        <taxon>Spermatophyta</taxon>
        <taxon>Magnoliopsida</taxon>
        <taxon>eudicotyledons</taxon>
        <taxon>Gunneridae</taxon>
        <taxon>Pentapetalae</taxon>
        <taxon>rosids</taxon>
        <taxon>fabids</taxon>
        <taxon>Malpighiales</taxon>
        <taxon>Euphorbiaceae</taxon>
        <taxon>Crotonoideae</taxon>
        <taxon>Micrandreae</taxon>
        <taxon>Hevea</taxon>
    </lineage>
</organism>
<proteinExistence type="predicted"/>
<feature type="repeat" description="Pumilio" evidence="4">
    <location>
        <begin position="399"/>
        <end position="435"/>
    </location>
</feature>
<dbReference type="EMBL" id="JARPOI010000002">
    <property type="protein sequence ID" value="KAJ9186803.1"/>
    <property type="molecule type" value="Genomic_DNA"/>
</dbReference>
<evidence type="ECO:0000313" key="6">
    <source>
        <dbReference type="EMBL" id="KAJ9186803.1"/>
    </source>
</evidence>
<dbReference type="SMART" id="SM00025">
    <property type="entry name" value="Pumilio"/>
    <property type="match status" value="7"/>
</dbReference>
<dbReference type="InterPro" id="IPR016024">
    <property type="entry name" value="ARM-type_fold"/>
</dbReference>
<keyword evidence="1" id="KW-0677">Repeat</keyword>
<dbReference type="PROSITE" id="PS50303">
    <property type="entry name" value="PUM_HD"/>
    <property type="match status" value="1"/>
</dbReference>
<feature type="repeat" description="Pumilio" evidence="4">
    <location>
        <begin position="178"/>
        <end position="214"/>
    </location>
</feature>
<evidence type="ECO:0000256" key="2">
    <source>
        <dbReference type="ARBA" id="ARBA00022845"/>
    </source>
</evidence>
<feature type="repeat" description="Pumilio" evidence="4">
    <location>
        <begin position="215"/>
        <end position="251"/>
    </location>
</feature>
<evidence type="ECO:0000259" key="5">
    <source>
        <dbReference type="PROSITE" id="PS50303"/>
    </source>
</evidence>